<keyword evidence="9 18" id="KW-0999">Mitochondrion inner membrane</keyword>
<reference evidence="21" key="1">
    <citation type="journal article" date="2020" name="Mitochondrial DNA Part B Resour">
        <title>Sequence and phylogenetic analysis of the mitochondrial genome for the groundhopper Mazarredia convexa (Orthoptera: Tetrigidae).</title>
        <authorList>
            <person name="Li X.-D."/>
            <person name="Zhang W."/>
            <person name="Xin L."/>
            <person name="Ye R."/>
            <person name="Deng W.-a."/>
            <person name="Li R."/>
        </authorList>
    </citation>
    <scope>NUCLEOTIDE SEQUENCE</scope>
</reference>
<dbReference type="InterPro" id="IPR050175">
    <property type="entry name" value="Complex_I_Subunit_2"/>
</dbReference>
<evidence type="ECO:0000256" key="12">
    <source>
        <dbReference type="ARBA" id="ARBA00022989"/>
    </source>
</evidence>
<dbReference type="GO" id="GO:0006120">
    <property type="term" value="P:mitochondrial electron transport, NADH to ubiquinone"/>
    <property type="evidence" value="ECO:0007669"/>
    <property type="project" value="InterPro"/>
</dbReference>
<keyword evidence="6" id="KW-0813">Transport</keyword>
<keyword evidence="8 18" id="KW-0812">Transmembrane</keyword>
<dbReference type="PANTHER" id="PTHR46552:SF1">
    <property type="entry name" value="NADH-UBIQUINONE OXIDOREDUCTASE CHAIN 2"/>
    <property type="match status" value="1"/>
</dbReference>
<evidence type="ECO:0000256" key="8">
    <source>
        <dbReference type="ARBA" id="ARBA00022692"/>
    </source>
</evidence>
<feature type="domain" description="NADH:quinone oxidoreductase/Mrp antiporter transmembrane" evidence="20">
    <location>
        <begin position="24"/>
        <end position="282"/>
    </location>
</feature>
<evidence type="ECO:0000256" key="17">
    <source>
        <dbReference type="ARBA" id="ARBA00049551"/>
    </source>
</evidence>
<evidence type="ECO:0000256" key="15">
    <source>
        <dbReference type="ARBA" id="ARBA00023128"/>
    </source>
</evidence>
<protein>
    <recommendedName>
        <fullName evidence="5 18">NADH-ubiquinone oxidoreductase chain 2</fullName>
        <ecNumber evidence="4 18">7.1.1.2</ecNumber>
    </recommendedName>
</protein>
<dbReference type="GO" id="GO:0005743">
    <property type="term" value="C:mitochondrial inner membrane"/>
    <property type="evidence" value="ECO:0007669"/>
    <property type="project" value="UniProtKB-SubCell"/>
</dbReference>
<evidence type="ECO:0000256" key="9">
    <source>
        <dbReference type="ARBA" id="ARBA00022792"/>
    </source>
</evidence>
<dbReference type="Pfam" id="PF00361">
    <property type="entry name" value="Proton_antipo_M"/>
    <property type="match status" value="1"/>
</dbReference>
<feature type="chain" id="PRO_5028822206" description="NADH-ubiquinone oxidoreductase chain 2" evidence="19">
    <location>
        <begin position="25"/>
        <end position="336"/>
    </location>
</feature>
<keyword evidence="13 18" id="KW-0520">NAD</keyword>
<evidence type="ECO:0000256" key="2">
    <source>
        <dbReference type="ARBA" id="ARBA00004448"/>
    </source>
</evidence>
<evidence type="ECO:0000256" key="19">
    <source>
        <dbReference type="SAM" id="SignalP"/>
    </source>
</evidence>
<evidence type="ECO:0000256" key="3">
    <source>
        <dbReference type="ARBA" id="ARBA00007012"/>
    </source>
</evidence>
<evidence type="ECO:0000256" key="11">
    <source>
        <dbReference type="ARBA" id="ARBA00022982"/>
    </source>
</evidence>
<dbReference type="InterPro" id="IPR001750">
    <property type="entry name" value="ND/Mrp_TM"/>
</dbReference>
<geneLocation type="mitochondrion" evidence="21"/>
<proteinExistence type="inferred from homology"/>
<comment type="similarity">
    <text evidence="3 18">Belongs to the complex I subunit 2 family.</text>
</comment>
<dbReference type="PANTHER" id="PTHR46552">
    <property type="entry name" value="NADH-UBIQUINONE OXIDOREDUCTASE CHAIN 2"/>
    <property type="match status" value="1"/>
</dbReference>
<keyword evidence="14 18" id="KW-0830">Ubiquinone</keyword>
<keyword evidence="15 18" id="KW-0496">Mitochondrion</keyword>
<sequence>MNKAPMKILFINLMILSTLISTSSNNWIGVWMGLEINLLSFTPLIMYNKNLNSNFSGIKYFIVQSIASITLLASTTMMLINNNLNVHFFLLFMAMSILMKMGAAPFHFWLPEIMDNLEWNNCIILLTWQKIAPMMILYYIEINQIIMNLCIVMSAFIGSIMGLNQISLRLILAYSSINHMSWMITAIYSNSITWMIYFSIYTLIILLISMSFKSNNLYMINEIYYNKNHNKINKINLSMSILSLGGLPPLMGFLPKWLVIEELMNKSQYVMAFILIISSTITLYFYMKMFMSSSLIMTQENKWYLNNLSKTPLEKMMLSINTMSIMGLLISSITLM</sequence>
<keyword evidence="12 18" id="KW-1133">Transmembrane helix</keyword>
<gene>
    <name evidence="21" type="primary">ND2</name>
</gene>
<evidence type="ECO:0000256" key="14">
    <source>
        <dbReference type="ARBA" id="ARBA00023075"/>
    </source>
</evidence>
<evidence type="ECO:0000256" key="1">
    <source>
        <dbReference type="ARBA" id="ARBA00003257"/>
    </source>
</evidence>
<evidence type="ECO:0000259" key="20">
    <source>
        <dbReference type="Pfam" id="PF00361"/>
    </source>
</evidence>
<dbReference type="GO" id="GO:0008137">
    <property type="term" value="F:NADH dehydrogenase (ubiquinone) activity"/>
    <property type="evidence" value="ECO:0007669"/>
    <property type="project" value="UniProtKB-EC"/>
</dbReference>
<feature type="transmembrane region" description="Helical" evidence="18">
    <location>
        <begin position="194"/>
        <end position="214"/>
    </location>
</feature>
<evidence type="ECO:0000256" key="16">
    <source>
        <dbReference type="ARBA" id="ARBA00023136"/>
    </source>
</evidence>
<evidence type="ECO:0000313" key="21">
    <source>
        <dbReference type="EMBL" id="QNH68981.1"/>
    </source>
</evidence>
<keyword evidence="16 18" id="KW-0472">Membrane</keyword>
<feature type="signal peptide" evidence="19">
    <location>
        <begin position="1"/>
        <end position="24"/>
    </location>
</feature>
<feature type="transmembrane region" description="Helical" evidence="18">
    <location>
        <begin position="60"/>
        <end position="80"/>
    </location>
</feature>
<comment type="catalytic activity">
    <reaction evidence="17 18">
        <text>a ubiquinone + NADH + 5 H(+)(in) = a ubiquinol + NAD(+) + 4 H(+)(out)</text>
        <dbReference type="Rhea" id="RHEA:29091"/>
        <dbReference type="Rhea" id="RHEA-COMP:9565"/>
        <dbReference type="Rhea" id="RHEA-COMP:9566"/>
        <dbReference type="ChEBI" id="CHEBI:15378"/>
        <dbReference type="ChEBI" id="CHEBI:16389"/>
        <dbReference type="ChEBI" id="CHEBI:17976"/>
        <dbReference type="ChEBI" id="CHEBI:57540"/>
        <dbReference type="ChEBI" id="CHEBI:57945"/>
        <dbReference type="EC" id="7.1.1.2"/>
    </reaction>
</comment>
<evidence type="ECO:0000256" key="6">
    <source>
        <dbReference type="ARBA" id="ARBA00022448"/>
    </source>
</evidence>
<feature type="transmembrane region" description="Helical" evidence="18">
    <location>
        <begin position="170"/>
        <end position="188"/>
    </location>
</feature>
<dbReference type="EMBL" id="MN938924">
    <property type="protein sequence ID" value="QNH68981.1"/>
    <property type="molecule type" value="Genomic_DNA"/>
</dbReference>
<feature type="transmembrane region" description="Helical" evidence="18">
    <location>
        <begin position="86"/>
        <end position="110"/>
    </location>
</feature>
<evidence type="ECO:0000256" key="7">
    <source>
        <dbReference type="ARBA" id="ARBA00022660"/>
    </source>
</evidence>
<evidence type="ECO:0000256" key="4">
    <source>
        <dbReference type="ARBA" id="ARBA00012944"/>
    </source>
</evidence>
<feature type="transmembrane region" description="Helical" evidence="18">
    <location>
        <begin position="267"/>
        <end position="287"/>
    </location>
</feature>
<feature type="transmembrane region" description="Helical" evidence="18">
    <location>
        <begin position="235"/>
        <end position="255"/>
    </location>
</feature>
<comment type="subcellular location">
    <subcellularLocation>
        <location evidence="2 18">Mitochondrion inner membrane</location>
        <topology evidence="2 18">Multi-pass membrane protein</topology>
    </subcellularLocation>
</comment>
<name>A0A7G7WR04_9ORTH</name>
<dbReference type="AlphaFoldDB" id="A0A7G7WR04"/>
<dbReference type="EC" id="7.1.1.2" evidence="4 18"/>
<comment type="function">
    <text evidence="1">Core subunit of the mitochondrial membrane respiratory chain NADH dehydrogenase (Complex I) that is believed to belong to the minimal assembly required for catalysis. Complex I functions in the transfer of electrons from NADH to the respiratory chain. The immediate electron acceptor for the enzyme is believed to be ubiquinone.</text>
</comment>
<dbReference type="InterPro" id="IPR003917">
    <property type="entry name" value="NADH_UbQ_OxRdtase_chain2"/>
</dbReference>
<organism evidence="21">
    <name type="scientific">Mazarredia convexa</name>
    <dbReference type="NCBI Taxonomy" id="1634147"/>
    <lineage>
        <taxon>Eukaryota</taxon>
        <taxon>Metazoa</taxon>
        <taxon>Ecdysozoa</taxon>
        <taxon>Arthropoda</taxon>
        <taxon>Hexapoda</taxon>
        <taxon>Insecta</taxon>
        <taxon>Pterygota</taxon>
        <taxon>Neoptera</taxon>
        <taxon>Polyneoptera</taxon>
        <taxon>Orthoptera</taxon>
        <taxon>Caelifera</taxon>
        <taxon>Acrididea</taxon>
        <taxon>Tetrigoidea</taxon>
        <taxon>Tetrigidae</taxon>
        <taxon>Metrodorinae</taxon>
        <taxon>Mazarredia</taxon>
    </lineage>
</organism>
<evidence type="ECO:0000256" key="10">
    <source>
        <dbReference type="ARBA" id="ARBA00022967"/>
    </source>
</evidence>
<evidence type="ECO:0000256" key="13">
    <source>
        <dbReference type="ARBA" id="ARBA00023027"/>
    </source>
</evidence>
<comment type="function">
    <text evidence="18">Core subunit of the mitochondrial membrane respiratory chain NADH dehydrogenase (Complex I) which catalyzes electron transfer from NADH through the respiratory chain, using ubiquinone as an electron acceptor. Essential for the catalytic activity and assembly of complex I.</text>
</comment>
<dbReference type="PRINTS" id="PR01436">
    <property type="entry name" value="NADHDHGNASE2"/>
</dbReference>
<keyword evidence="19" id="KW-0732">Signal</keyword>
<keyword evidence="7 18" id="KW-0679">Respiratory chain</keyword>
<keyword evidence="10 18" id="KW-1278">Translocase</keyword>
<evidence type="ECO:0000256" key="5">
    <source>
        <dbReference type="ARBA" id="ARBA00021008"/>
    </source>
</evidence>
<evidence type="ECO:0000256" key="18">
    <source>
        <dbReference type="RuleBase" id="RU003403"/>
    </source>
</evidence>
<accession>A0A7G7WR04</accession>
<keyword evidence="11 18" id="KW-0249">Electron transport</keyword>